<feature type="transmembrane region" description="Helical" evidence="1">
    <location>
        <begin position="58"/>
        <end position="81"/>
    </location>
</feature>
<comment type="caution">
    <text evidence="2">The sequence shown here is derived from an EMBL/GenBank/DDBJ whole genome shotgun (WGS) entry which is preliminary data.</text>
</comment>
<feature type="non-terminal residue" evidence="2">
    <location>
        <position position="144"/>
    </location>
</feature>
<reference evidence="2" key="1">
    <citation type="submission" date="2022-03" db="EMBL/GenBank/DDBJ databases">
        <title>Draft genome sequence of Aduncisulcus paluster, a free-living microaerophilic Fornicata.</title>
        <authorList>
            <person name="Yuyama I."/>
            <person name="Kume K."/>
            <person name="Tamura T."/>
            <person name="Inagaki Y."/>
            <person name="Hashimoto T."/>
        </authorList>
    </citation>
    <scope>NUCLEOTIDE SEQUENCE</scope>
    <source>
        <strain evidence="2">NY0171</strain>
    </source>
</reference>
<keyword evidence="1" id="KW-0812">Transmembrane</keyword>
<organism evidence="2 3">
    <name type="scientific">Aduncisulcus paluster</name>
    <dbReference type="NCBI Taxonomy" id="2918883"/>
    <lineage>
        <taxon>Eukaryota</taxon>
        <taxon>Metamonada</taxon>
        <taxon>Carpediemonas-like organisms</taxon>
        <taxon>Aduncisulcus</taxon>
    </lineage>
</organism>
<evidence type="ECO:0000313" key="2">
    <source>
        <dbReference type="EMBL" id="GKT28277.1"/>
    </source>
</evidence>
<protein>
    <submittedName>
        <fullName evidence="2">Uncharacterized protein</fullName>
    </submittedName>
</protein>
<keyword evidence="1" id="KW-1133">Transmembrane helix</keyword>
<dbReference type="EMBL" id="BQXS01000212">
    <property type="protein sequence ID" value="GKT28277.1"/>
    <property type="molecule type" value="Genomic_DNA"/>
</dbReference>
<evidence type="ECO:0000313" key="3">
    <source>
        <dbReference type="Proteomes" id="UP001057375"/>
    </source>
</evidence>
<gene>
    <name evidence="2" type="ORF">ADUPG1_000553</name>
</gene>
<keyword evidence="1" id="KW-0472">Membrane</keyword>
<sequence length="144" mass="16018">MSQMMMMQSGYPSQQVVTPVKKEDDACCHNSCCQCICCCKCGREEWGSCCICKFILKVAIWLVIFVGILAGIVAIYDFGYLCKQDDLIKSNYVDFVQSDGVSAFTHMYDGTTDIALLDQTAGDIFIRSYQMDATAGSQYAKEQT</sequence>
<accession>A0ABQ5K6S9</accession>
<evidence type="ECO:0000256" key="1">
    <source>
        <dbReference type="SAM" id="Phobius"/>
    </source>
</evidence>
<dbReference type="Proteomes" id="UP001057375">
    <property type="component" value="Unassembled WGS sequence"/>
</dbReference>
<proteinExistence type="predicted"/>
<name>A0ABQ5K6S9_9EUKA</name>
<keyword evidence="3" id="KW-1185">Reference proteome</keyword>